<dbReference type="PANTHER" id="PTHR19971">
    <property type="entry name" value="SIGNAL-REGULATORY PROTEIN BETA"/>
    <property type="match status" value="1"/>
</dbReference>
<accession>A0A8X8BRN4</accession>
<feature type="compositionally biased region" description="Basic and acidic residues" evidence="3">
    <location>
        <begin position="209"/>
        <end position="226"/>
    </location>
</feature>
<dbReference type="SMART" id="SM00409">
    <property type="entry name" value="IG"/>
    <property type="match status" value="1"/>
</dbReference>
<name>A0A8X8BRN4_POLSE</name>
<evidence type="ECO:0000256" key="1">
    <source>
        <dbReference type="ARBA" id="ARBA00023157"/>
    </source>
</evidence>
<feature type="non-terminal residue" evidence="5">
    <location>
        <position position="285"/>
    </location>
</feature>
<dbReference type="Proteomes" id="UP000886611">
    <property type="component" value="Unassembled WGS sequence"/>
</dbReference>
<reference evidence="5 6" key="1">
    <citation type="journal article" date="2021" name="Cell">
        <title>Tracing the genetic footprints of vertebrate landing in non-teleost ray-finned fishes.</title>
        <authorList>
            <person name="Bi X."/>
            <person name="Wang K."/>
            <person name="Yang L."/>
            <person name="Pan H."/>
            <person name="Jiang H."/>
            <person name="Wei Q."/>
            <person name="Fang M."/>
            <person name="Yu H."/>
            <person name="Zhu C."/>
            <person name="Cai Y."/>
            <person name="He Y."/>
            <person name="Gan X."/>
            <person name="Zeng H."/>
            <person name="Yu D."/>
            <person name="Zhu Y."/>
            <person name="Jiang H."/>
            <person name="Qiu Q."/>
            <person name="Yang H."/>
            <person name="Zhang Y.E."/>
            <person name="Wang W."/>
            <person name="Zhu M."/>
            <person name="He S."/>
            <person name="Zhang G."/>
        </authorList>
    </citation>
    <scope>NUCLEOTIDE SEQUENCE [LARGE SCALE GENOMIC DNA]</scope>
    <source>
        <strain evidence="5">Bchr_013</strain>
    </source>
</reference>
<evidence type="ECO:0000256" key="3">
    <source>
        <dbReference type="SAM" id="MobiDB-lite"/>
    </source>
</evidence>
<organism evidence="5 6">
    <name type="scientific">Polypterus senegalus</name>
    <name type="common">Senegal bichir</name>
    <dbReference type="NCBI Taxonomy" id="55291"/>
    <lineage>
        <taxon>Eukaryota</taxon>
        <taxon>Metazoa</taxon>
        <taxon>Chordata</taxon>
        <taxon>Craniata</taxon>
        <taxon>Vertebrata</taxon>
        <taxon>Euteleostomi</taxon>
        <taxon>Actinopterygii</taxon>
        <taxon>Polypteriformes</taxon>
        <taxon>Polypteridae</taxon>
        <taxon>Polypterus</taxon>
    </lineage>
</organism>
<dbReference type="InterPro" id="IPR003599">
    <property type="entry name" value="Ig_sub"/>
</dbReference>
<feature type="domain" description="Ig-like" evidence="4">
    <location>
        <begin position="61"/>
        <end position="149"/>
    </location>
</feature>
<protein>
    <submittedName>
        <fullName evidence="5">SHPS1 phosphatase</fullName>
    </submittedName>
</protein>
<dbReference type="SUPFAM" id="SSF48726">
    <property type="entry name" value="Immunoglobulin"/>
    <property type="match status" value="1"/>
</dbReference>
<evidence type="ECO:0000256" key="2">
    <source>
        <dbReference type="ARBA" id="ARBA00023180"/>
    </source>
</evidence>
<dbReference type="PROSITE" id="PS50835">
    <property type="entry name" value="IG_LIKE"/>
    <property type="match status" value="1"/>
</dbReference>
<dbReference type="EMBL" id="JAATIS010003638">
    <property type="protein sequence ID" value="KAG2464052.1"/>
    <property type="molecule type" value="Genomic_DNA"/>
</dbReference>
<keyword evidence="6" id="KW-1185">Reference proteome</keyword>
<dbReference type="InterPro" id="IPR036179">
    <property type="entry name" value="Ig-like_dom_sf"/>
</dbReference>
<dbReference type="InterPro" id="IPR013783">
    <property type="entry name" value="Ig-like_fold"/>
</dbReference>
<feature type="region of interest" description="Disordered" evidence="3">
    <location>
        <begin position="192"/>
        <end position="232"/>
    </location>
</feature>
<dbReference type="AlphaFoldDB" id="A0A8X8BRN4"/>
<keyword evidence="2" id="KW-0325">Glycoprotein</keyword>
<dbReference type="InterPro" id="IPR051755">
    <property type="entry name" value="Ig-like_CS_Receptor"/>
</dbReference>
<dbReference type="Pfam" id="PF07686">
    <property type="entry name" value="V-set"/>
    <property type="match status" value="1"/>
</dbReference>
<proteinExistence type="predicted"/>
<keyword evidence="1" id="KW-1015">Disulfide bond</keyword>
<evidence type="ECO:0000313" key="6">
    <source>
        <dbReference type="Proteomes" id="UP000886611"/>
    </source>
</evidence>
<gene>
    <name evidence="5" type="primary">Sirpa_4</name>
    <name evidence="5" type="ORF">GTO96_0003684</name>
</gene>
<dbReference type="InterPro" id="IPR007110">
    <property type="entry name" value="Ig-like_dom"/>
</dbReference>
<sequence length="285" mass="31587">MPDDVFLAALLGVAEEPPIRAQQLLQHPTGGAHGSQQGCTKLKLPWMPAGVRGTAATQGAARVTQEPKQVEAEEGSSITLGCILLNETPLGPVRWYKGTGSGRQHFFSAAPKESEKNDLRVRWAVENPMVNYSISVRDVRVNDTGKYYCEKFSKVQVDKPYASGTGVNLVVRVLWTIGISISFQMTVPKKRNRKFHEGESDTSVSLQPAKEHHPEKLAREESERHHLQQQGPHQVSYACLDHLRLEQRRRAQSAEPTSPGSTSTEYAVVNVRKGAPKVQQFELVC</sequence>
<evidence type="ECO:0000259" key="4">
    <source>
        <dbReference type="PROSITE" id="PS50835"/>
    </source>
</evidence>
<feature type="non-terminal residue" evidence="5">
    <location>
        <position position="1"/>
    </location>
</feature>
<evidence type="ECO:0000313" key="5">
    <source>
        <dbReference type="EMBL" id="KAG2464052.1"/>
    </source>
</evidence>
<dbReference type="InterPro" id="IPR013106">
    <property type="entry name" value="Ig_V-set"/>
</dbReference>
<comment type="caution">
    <text evidence="5">The sequence shown here is derived from an EMBL/GenBank/DDBJ whole genome shotgun (WGS) entry which is preliminary data.</text>
</comment>
<dbReference type="Gene3D" id="2.60.40.10">
    <property type="entry name" value="Immunoglobulins"/>
    <property type="match status" value="1"/>
</dbReference>